<protein>
    <submittedName>
        <fullName evidence="2">Uncharacterized protein</fullName>
    </submittedName>
</protein>
<feature type="signal peptide" evidence="1">
    <location>
        <begin position="1"/>
        <end position="22"/>
    </location>
</feature>
<keyword evidence="1" id="KW-0732">Signal</keyword>
<dbReference type="Proteomes" id="UP000005953">
    <property type="component" value="Unassembled WGS sequence"/>
</dbReference>
<gene>
    <name evidence="2" type="ORF">MED297_18206</name>
</gene>
<feature type="chain" id="PRO_5002665380" evidence="1">
    <location>
        <begin position="23"/>
        <end position="1710"/>
    </location>
</feature>
<comment type="caution">
    <text evidence="2">The sequence shown here is derived from an EMBL/GenBank/DDBJ whole genome shotgun (WGS) entry which is preliminary data.</text>
</comment>
<accession>A4BJK4</accession>
<organism evidence="2 3">
    <name type="scientific">Reinekea blandensis MED297</name>
    <dbReference type="NCBI Taxonomy" id="314283"/>
    <lineage>
        <taxon>Bacteria</taxon>
        <taxon>Pseudomonadati</taxon>
        <taxon>Pseudomonadota</taxon>
        <taxon>Gammaproteobacteria</taxon>
        <taxon>Oceanospirillales</taxon>
        <taxon>Saccharospirillaceae</taxon>
        <taxon>Reinekea</taxon>
    </lineage>
</organism>
<keyword evidence="3" id="KW-1185">Reference proteome</keyword>
<dbReference type="HOGENOM" id="CLU_001890_0_1_6"/>
<evidence type="ECO:0000313" key="3">
    <source>
        <dbReference type="Proteomes" id="UP000005953"/>
    </source>
</evidence>
<evidence type="ECO:0000313" key="2">
    <source>
        <dbReference type="EMBL" id="EAR07708.1"/>
    </source>
</evidence>
<sequence>MKRLYKLSLFSSVFALAVSAWSATSSDYTLAPLSLTQENTPLVMLAMSNDHQLFMKAYPDFTDLDGDGVLNIRYTDEFSYSGYFNPDLCYEYNDSDDLFEVLPAEEAVGPRADNNTGETIYHSCREGWSGNFLNWVTMTRMDMVRHVLYGGKRVVDDTTPTESSTVAGVEVKHGGAVLQRAYLPNDVHSFAKIKPEYDAIDNPDEVALYHIVPDDYVSSDGVSFCSTSTSGSNPVLRAAKGLYSGWSMNAGTVCNYGESGSPPWGQRINNDLTVRVEACRDPQEWGSSRCRLYLDGDDRYYKPVGLLQKFGEDGRIEFGLITGSYVHNTNGGIIRSPIKRFAGNTTATNDEVNLTNGAIQNVSQGIIKNLDALHIYGWQIGDSRYDGNCFENSYNVKNDRLKSDSSSWSIQCPDWGNPMGEILYETLRYFSGEPNHIYAGNRTRNGTTRDDQYFNGDLSMVRSWTNPLNSDNYCAKCATILISSGPTSFDNDVVNVINGDVAGLDSADDLIAKTNEVGDLEYDTLTGKSFIAKQLNGGIEVCVEKTMGTLSQEVGICPDAPNIEGSFHIAGLAYHANTNDLSTVFAGDQTVDTYAIDLADAVPELDFTVKGSPVKIVPACMAGPNGDYHYCSLTDIQLKDLEISDSGDLIYARMHVAWEDANWGMDYDLDLVQRIDICTNLYTGSTTCQNLNDGEFHIRNQIVNWAGSHYHRASYSISGSSDDGVQQSWSLKTGQGDVVDDDYDWITSGSPPALVTKTYEVDTAGTVAESLKKPLFLAAKYGGFVDANANGKPDLVQEWDSVINETGGFGSDGIPDNYYKVRNPATLEQQLSQVFNSIVERVSSGSNAAVVANRASGNGSIYQALYYPKLSEGTTSVSWVGQIHSLFVDRAGLIREDTDGDMVLDNAPVYNGKDVAPTAGDFIVNIFYDENKQDTFFQRYVLLGATGDAAKVAIPHGVPIPIEAINSIWNGAESLASYSDTEVLNQRTYTDKADTGRYIMTSTLDDCDANGDSVVEEQCETMRSFTSANISELSGYLGFTASESTEALEVISYTRGVDLATLRTRQFDVDGDGSLETWRLGDIIHSTPLVVEKTTGSYDRSLSDDTYEAFRKHYEDRRRMVYVGSNGGMIHAFNGGYWNSVCNGFYDQEIVGSGTGGKIVVANDCKNADNTHPVGAEMWAYVPRAALPTLKWKTEQDYAHIYTVDGEPQAYDVRIFEPSADHVNGWGTILVVPMRQGGLNTEVDHDNDGDANDVQVMRSSIIVLDITNPDSPPELIAEISDENLGLTLSKPTLIYDYQPSAVQADGSGGEYSSPTQNDWYLVFGSGPYPAEPGNAAVSTSSQSGHLYTFDLKSKALVKRKIEDPVDSDKDASTSFLAGFESSDWDGNGTTDAVYFGSVSGPVNNQTGKLFRWRLPDNIAINDSDDLSPATMLESGQPIVAAPITSRDSDGERWVHFGTGRFYVQDDRDTEMQQSVYGIKEPKSSNLFTWSEVSKADLLYSNDIAVLDSGTIMTTTGNTVEINSTEVADYDALLYQMSNKAGWYRNLTKVTDNPSGRSLREPLMYQDQLIFSEYLPSADQCDVNGRSMLNVVSWKTGTAIPYSPLGQSTAEDLDNDGDTENVVSTSADLGVGEFSGVTVFETSDNITLIDDSTIISALIDDPTKASEYAGDSSGNCVFVQSSTGEMVCYRTTVGDVDAAGRQSWRELEILF</sequence>
<dbReference type="RefSeq" id="WP_008044116.1">
    <property type="nucleotide sequence ID" value="NZ_CH724151.1"/>
</dbReference>
<evidence type="ECO:0000256" key="1">
    <source>
        <dbReference type="SAM" id="SignalP"/>
    </source>
</evidence>
<dbReference type="OrthoDB" id="7156875at2"/>
<dbReference type="STRING" id="314283.MED297_18206"/>
<dbReference type="EMBL" id="AAOE01000034">
    <property type="protein sequence ID" value="EAR07708.1"/>
    <property type="molecule type" value="Genomic_DNA"/>
</dbReference>
<proteinExistence type="predicted"/>
<name>A4BJK4_9GAMM</name>
<reference evidence="2 3" key="1">
    <citation type="submission" date="2006-02" db="EMBL/GenBank/DDBJ databases">
        <authorList>
            <person name="Pinhassi J."/>
            <person name="Pedros-Alio C."/>
            <person name="Ferriera S."/>
            <person name="Johnson J."/>
            <person name="Kravitz S."/>
            <person name="Halpern A."/>
            <person name="Remington K."/>
            <person name="Beeson K."/>
            <person name="Tran B."/>
            <person name="Rogers Y.-H."/>
            <person name="Friedman R."/>
            <person name="Venter J.C."/>
        </authorList>
    </citation>
    <scope>NUCLEOTIDE SEQUENCE [LARGE SCALE GENOMIC DNA]</scope>
    <source>
        <strain evidence="2 3">MED297</strain>
    </source>
</reference>